<organism evidence="1">
    <name type="scientific">Tanacetum cinerariifolium</name>
    <name type="common">Dalmatian daisy</name>
    <name type="synonym">Chrysanthemum cinerariifolium</name>
    <dbReference type="NCBI Taxonomy" id="118510"/>
    <lineage>
        <taxon>Eukaryota</taxon>
        <taxon>Viridiplantae</taxon>
        <taxon>Streptophyta</taxon>
        <taxon>Embryophyta</taxon>
        <taxon>Tracheophyta</taxon>
        <taxon>Spermatophyta</taxon>
        <taxon>Magnoliopsida</taxon>
        <taxon>eudicotyledons</taxon>
        <taxon>Gunneridae</taxon>
        <taxon>Pentapetalae</taxon>
        <taxon>asterids</taxon>
        <taxon>campanulids</taxon>
        <taxon>Asterales</taxon>
        <taxon>Asteraceae</taxon>
        <taxon>Asteroideae</taxon>
        <taxon>Anthemideae</taxon>
        <taxon>Anthemidinae</taxon>
        <taxon>Tanacetum</taxon>
    </lineage>
</organism>
<gene>
    <name evidence="1" type="ORF">Tci_884866</name>
</gene>
<evidence type="ECO:0000313" key="1">
    <source>
        <dbReference type="EMBL" id="GFD12897.1"/>
    </source>
</evidence>
<dbReference type="EMBL" id="BKCJ011268840">
    <property type="protein sequence ID" value="GFD12897.1"/>
    <property type="molecule type" value="Genomic_DNA"/>
</dbReference>
<name>A0A699TS12_TANCI</name>
<dbReference type="AlphaFoldDB" id="A0A699TS12"/>
<comment type="caution">
    <text evidence="1">The sequence shown here is derived from an EMBL/GenBank/DDBJ whole genome shotgun (WGS) entry which is preliminary data.</text>
</comment>
<protein>
    <submittedName>
        <fullName evidence="1">Uncharacterized protein</fullName>
    </submittedName>
</protein>
<reference evidence="1" key="1">
    <citation type="journal article" date="2019" name="Sci. Rep.">
        <title>Draft genome of Tanacetum cinerariifolium, the natural source of mosquito coil.</title>
        <authorList>
            <person name="Yamashiro T."/>
            <person name="Shiraishi A."/>
            <person name="Satake H."/>
            <person name="Nakayama K."/>
        </authorList>
    </citation>
    <scope>NUCLEOTIDE SEQUENCE</scope>
</reference>
<feature type="non-terminal residue" evidence="1">
    <location>
        <position position="1"/>
    </location>
</feature>
<accession>A0A699TS12</accession>
<proteinExistence type="predicted"/>
<sequence length="62" mass="6803">AAATSSASAENIAIDCCLFVHQQIGLPSSNRQAPEVLFLSMFHPAQLEFEYPFREKPGCLGY</sequence>